<reference evidence="1 2" key="1">
    <citation type="submission" date="2024-02" db="EMBL/GenBank/DDBJ databases">
        <title>Seven novel Bacillus-like species.</title>
        <authorList>
            <person name="Liu G."/>
        </authorList>
    </citation>
    <scope>NUCLEOTIDE SEQUENCE [LARGE SCALE GENOMIC DNA]</scope>
    <source>
        <strain evidence="1 2">FJAT-52054</strain>
    </source>
</reference>
<dbReference type="Proteomes" id="UP001377337">
    <property type="component" value="Chromosome"/>
</dbReference>
<sequence>MNNKMNALKNHTVIRNHTYEYEINQTKCMIDIHLEKDGKGKLQYKVYVTDQNGVFHTSSADPSKSKAVSKAMMKYSWITA</sequence>
<proteinExistence type="predicted"/>
<organism evidence="1 2">
    <name type="scientific">Metabacillus sediminis</name>
    <dbReference type="NCBI Taxonomy" id="3117746"/>
    <lineage>
        <taxon>Bacteria</taxon>
        <taxon>Bacillati</taxon>
        <taxon>Bacillota</taxon>
        <taxon>Bacilli</taxon>
        <taxon>Bacillales</taxon>
        <taxon>Bacillaceae</taxon>
        <taxon>Metabacillus</taxon>
    </lineage>
</organism>
<protein>
    <recommendedName>
        <fullName evidence="3">PepSY domain-containing protein</fullName>
    </recommendedName>
</protein>
<accession>A0ABZ2NET3</accession>
<dbReference type="RefSeq" id="WP_338778200.1">
    <property type="nucleotide sequence ID" value="NZ_CP147407.1"/>
</dbReference>
<evidence type="ECO:0008006" key="3">
    <source>
        <dbReference type="Google" id="ProtNLM"/>
    </source>
</evidence>
<dbReference type="EMBL" id="CP147407">
    <property type="protein sequence ID" value="WXB96281.1"/>
    <property type="molecule type" value="Genomic_DNA"/>
</dbReference>
<keyword evidence="2" id="KW-1185">Reference proteome</keyword>
<name>A0ABZ2NET3_9BACI</name>
<evidence type="ECO:0000313" key="2">
    <source>
        <dbReference type="Proteomes" id="UP001377337"/>
    </source>
</evidence>
<evidence type="ECO:0000313" key="1">
    <source>
        <dbReference type="EMBL" id="WXB96281.1"/>
    </source>
</evidence>
<gene>
    <name evidence="1" type="ORF">WCV65_17335</name>
</gene>